<comment type="caution">
    <text evidence="5">The sequence shown here is derived from an EMBL/GenBank/DDBJ whole genome shotgun (WGS) entry which is preliminary data.</text>
</comment>
<keyword evidence="3" id="KW-0067">ATP-binding</keyword>
<name>A0A0G0YR06_UNCKA</name>
<dbReference type="InterPro" id="IPR003439">
    <property type="entry name" value="ABC_transporter-like_ATP-bd"/>
</dbReference>
<dbReference type="GO" id="GO:0005524">
    <property type="term" value="F:ATP binding"/>
    <property type="evidence" value="ECO:0007669"/>
    <property type="project" value="UniProtKB-KW"/>
</dbReference>
<dbReference type="Pfam" id="PF00005">
    <property type="entry name" value="ABC_tran"/>
    <property type="match status" value="1"/>
</dbReference>
<dbReference type="CDD" id="cd03217">
    <property type="entry name" value="ABC_FeS_Assembly"/>
    <property type="match status" value="1"/>
</dbReference>
<dbReference type="PATRIC" id="fig|1619123.3.peg.626"/>
<dbReference type="AlphaFoldDB" id="A0A0G0YR06"/>
<proteinExistence type="inferred from homology"/>
<dbReference type="InterPro" id="IPR017871">
    <property type="entry name" value="ABC_transporter-like_CS"/>
</dbReference>
<keyword evidence="2" id="KW-0547">Nucleotide-binding</keyword>
<protein>
    <submittedName>
        <fullName evidence="5">FeS assembly ATPase SufC</fullName>
    </submittedName>
</protein>
<evidence type="ECO:0000313" key="5">
    <source>
        <dbReference type="EMBL" id="KKS02808.1"/>
    </source>
</evidence>
<gene>
    <name evidence="5" type="ORF">UU55_C0010G0004</name>
</gene>
<evidence type="ECO:0000256" key="2">
    <source>
        <dbReference type="ARBA" id="ARBA00022741"/>
    </source>
</evidence>
<sequence>MIYSLEIKNLKSGVEQKEILKGVDLALKPKEVHALMGRNGSGKSTLAQTLMGSPTYEVTGGSAKVFGKDILKIDTTERAKTGLFLSFQYPSEIPGVKVYSYLRMLHNKSHEDKLSPKMFREYLEKKMELLEMDKSFADRFLNEGFSGGEKKRMEMLQMLMLEPKVIILDEVDSGLDIDAIKIVSRAVNYLIAEHSSSVLLITHYSRILNYIKPDFVHIMLDGKIVKTGGEEVASHLEEYGYSSSELHVPAVKHEE</sequence>
<dbReference type="PANTHER" id="PTHR43204:SF1">
    <property type="entry name" value="ABC TRANSPORTER I FAMILY MEMBER 6, CHLOROPLASTIC"/>
    <property type="match status" value="1"/>
</dbReference>
<dbReference type="GO" id="GO:0016887">
    <property type="term" value="F:ATP hydrolysis activity"/>
    <property type="evidence" value="ECO:0007669"/>
    <property type="project" value="InterPro"/>
</dbReference>
<dbReference type="InterPro" id="IPR027417">
    <property type="entry name" value="P-loop_NTPase"/>
</dbReference>
<evidence type="ECO:0000313" key="6">
    <source>
        <dbReference type="Proteomes" id="UP000033947"/>
    </source>
</evidence>
<dbReference type="Gene3D" id="3.40.50.300">
    <property type="entry name" value="P-loop containing nucleotide triphosphate hydrolases"/>
    <property type="match status" value="1"/>
</dbReference>
<dbReference type="InterPro" id="IPR003593">
    <property type="entry name" value="AAA+_ATPase"/>
</dbReference>
<evidence type="ECO:0000256" key="1">
    <source>
        <dbReference type="ARBA" id="ARBA00006216"/>
    </source>
</evidence>
<dbReference type="PROSITE" id="PS50893">
    <property type="entry name" value="ABC_TRANSPORTER_2"/>
    <property type="match status" value="1"/>
</dbReference>
<dbReference type="SUPFAM" id="SSF52540">
    <property type="entry name" value="P-loop containing nucleoside triphosphate hydrolases"/>
    <property type="match status" value="1"/>
</dbReference>
<dbReference type="PANTHER" id="PTHR43204">
    <property type="entry name" value="ABC TRANSPORTER I FAMILY MEMBER 6, CHLOROPLASTIC"/>
    <property type="match status" value="1"/>
</dbReference>
<dbReference type="EMBL" id="LCBB01000010">
    <property type="protein sequence ID" value="KKS02808.1"/>
    <property type="molecule type" value="Genomic_DNA"/>
</dbReference>
<organism evidence="5 6">
    <name type="scientific">candidate division WWE3 bacterium GW2011_GWC2_41_23</name>
    <dbReference type="NCBI Taxonomy" id="1619123"/>
    <lineage>
        <taxon>Bacteria</taxon>
        <taxon>Katanobacteria</taxon>
    </lineage>
</organism>
<dbReference type="SMART" id="SM00382">
    <property type="entry name" value="AAA"/>
    <property type="match status" value="1"/>
</dbReference>
<dbReference type="InterPro" id="IPR010230">
    <property type="entry name" value="FeS-cluster_ATPase_SufC"/>
</dbReference>
<feature type="domain" description="ABC transporter" evidence="4">
    <location>
        <begin position="5"/>
        <end position="246"/>
    </location>
</feature>
<dbReference type="Proteomes" id="UP000033947">
    <property type="component" value="Unassembled WGS sequence"/>
</dbReference>
<dbReference type="NCBIfam" id="TIGR01978">
    <property type="entry name" value="sufC"/>
    <property type="match status" value="1"/>
</dbReference>
<accession>A0A0G0YR06</accession>
<reference evidence="5 6" key="1">
    <citation type="journal article" date="2015" name="Nature">
        <title>rRNA introns, odd ribosomes, and small enigmatic genomes across a large radiation of phyla.</title>
        <authorList>
            <person name="Brown C.T."/>
            <person name="Hug L.A."/>
            <person name="Thomas B.C."/>
            <person name="Sharon I."/>
            <person name="Castelle C.J."/>
            <person name="Singh A."/>
            <person name="Wilkins M.J."/>
            <person name="Williams K.H."/>
            <person name="Banfield J.F."/>
        </authorList>
    </citation>
    <scope>NUCLEOTIDE SEQUENCE [LARGE SCALE GENOMIC DNA]</scope>
</reference>
<evidence type="ECO:0000259" key="4">
    <source>
        <dbReference type="PROSITE" id="PS50893"/>
    </source>
</evidence>
<dbReference type="PROSITE" id="PS00211">
    <property type="entry name" value="ABC_TRANSPORTER_1"/>
    <property type="match status" value="1"/>
</dbReference>
<comment type="similarity">
    <text evidence="1">Belongs to the ABC transporter superfamily. Ycf16 family.</text>
</comment>
<evidence type="ECO:0000256" key="3">
    <source>
        <dbReference type="ARBA" id="ARBA00022840"/>
    </source>
</evidence>